<dbReference type="PANTHER" id="PTHR23015:SF4">
    <property type="entry name" value="DUF38 DOMAIN-CONTAINING PROTEIN-RELATED"/>
    <property type="match status" value="1"/>
</dbReference>
<reference evidence="2 3" key="1">
    <citation type="submission" date="2022-02" db="EMBL/GenBank/DDBJ databases">
        <title>Chromosome-level reference genomes for two strains of Caenorhabditis briggsae: an improved platform for comparative genomics.</title>
        <authorList>
            <person name="Stevens L."/>
            <person name="Andersen E.C."/>
        </authorList>
    </citation>
    <scope>NUCLEOTIDE SEQUENCE [LARGE SCALE GENOMIC DNA]</scope>
    <source>
        <strain evidence="2">QX1410_ONT</strain>
        <tissue evidence="2">Whole-organism</tissue>
    </source>
</reference>
<dbReference type="OMA" id="RENSMEY"/>
<organism evidence="2 3">
    <name type="scientific">Caenorhabditis briggsae</name>
    <dbReference type="NCBI Taxonomy" id="6238"/>
    <lineage>
        <taxon>Eukaryota</taxon>
        <taxon>Metazoa</taxon>
        <taxon>Ecdysozoa</taxon>
        <taxon>Nematoda</taxon>
        <taxon>Chromadorea</taxon>
        <taxon>Rhabditida</taxon>
        <taxon>Rhabditina</taxon>
        <taxon>Rhabditomorpha</taxon>
        <taxon>Rhabditoidea</taxon>
        <taxon>Rhabditidae</taxon>
        <taxon>Peloderinae</taxon>
        <taxon>Caenorhabditis</taxon>
    </lineage>
</organism>
<dbReference type="InterPro" id="IPR001810">
    <property type="entry name" value="F-box_dom"/>
</dbReference>
<dbReference type="InterPro" id="IPR041426">
    <property type="entry name" value="Mos1_HTH"/>
</dbReference>
<dbReference type="InterPro" id="IPR040161">
    <property type="entry name" value="FB224"/>
</dbReference>
<sequence>MLQERSDILKNDRRLLKACILYETLQNKPIFESYISVCKAVGHDVMEYGDFEYWYLKFCNNQNLDFEDEPKSEQKKLEQLPVEIQDMIVQRVDPIYRNSVRSMNSTLKSLAEKHSSSYEKIDIFLSIDSLNISLDNKRFEFVKNQNSCLVQIDNGEKVLEKEDFLKLGMSNLIRILISSKINTLILRLYSHEDKLTSNFIKRLPNQLEVKSFNILKRGSQNMLKMLKIMKPETLKTIQLDSRGTPEEHFNELFATEQFKNAKRVNIQSFGMVQSFEELSENFQHLKQFNVGFETMEVEDIIKIRDWLPLCPNFKKCCIEKKRNRVAEFAEALGAQVPEGHQGNFIHRHQIANGYLKFQLERDGVKIKRKLNI</sequence>
<name>A0AAE9D4D0_CAEBR</name>
<dbReference type="Pfam" id="PF17906">
    <property type="entry name" value="HTH_48"/>
    <property type="match status" value="1"/>
</dbReference>
<dbReference type="PANTHER" id="PTHR23015">
    <property type="entry name" value="UNCHARACTERIZED C.ELEGANS PROTEIN"/>
    <property type="match status" value="1"/>
</dbReference>
<proteinExistence type="predicted"/>
<evidence type="ECO:0000313" key="2">
    <source>
        <dbReference type="EMBL" id="ULT91949.1"/>
    </source>
</evidence>
<protein>
    <recommendedName>
        <fullName evidence="1">F-box domain-containing protein</fullName>
    </recommendedName>
</protein>
<dbReference type="PROSITE" id="PS50181">
    <property type="entry name" value="FBOX"/>
    <property type="match status" value="1"/>
</dbReference>
<dbReference type="SMART" id="SM00256">
    <property type="entry name" value="FBOX"/>
    <property type="match status" value="1"/>
</dbReference>
<dbReference type="InterPro" id="IPR002900">
    <property type="entry name" value="DUF38/FTH_CAE_spp"/>
</dbReference>
<gene>
    <name evidence="2" type="ORF">L3Y34_009554</name>
</gene>
<evidence type="ECO:0000313" key="3">
    <source>
        <dbReference type="Proteomes" id="UP000827892"/>
    </source>
</evidence>
<dbReference type="Proteomes" id="UP000827892">
    <property type="component" value="Chromosome V"/>
</dbReference>
<feature type="domain" description="F-box" evidence="1">
    <location>
        <begin position="74"/>
        <end position="121"/>
    </location>
</feature>
<accession>A0AAE9D4D0</accession>
<evidence type="ECO:0000259" key="1">
    <source>
        <dbReference type="PROSITE" id="PS50181"/>
    </source>
</evidence>
<dbReference type="AlphaFoldDB" id="A0AAE9D4D0"/>
<dbReference type="EMBL" id="CP090895">
    <property type="protein sequence ID" value="ULT91949.1"/>
    <property type="molecule type" value="Genomic_DNA"/>
</dbReference>
<dbReference type="Pfam" id="PF01827">
    <property type="entry name" value="FTH"/>
    <property type="match status" value="1"/>
</dbReference>
<dbReference type="KEGG" id="cbr:CBG_23976"/>